<evidence type="ECO:0000256" key="10">
    <source>
        <dbReference type="SAM" id="Phobius"/>
    </source>
</evidence>
<keyword evidence="9" id="KW-0739">Sodium transport</keyword>
<proteinExistence type="predicted"/>
<feature type="transmembrane region" description="Helical" evidence="10">
    <location>
        <begin position="172"/>
        <end position="192"/>
    </location>
</feature>
<gene>
    <name evidence="12" type="ORF">ACFOLC_11405</name>
</gene>
<keyword evidence="3" id="KW-0050">Antiport</keyword>
<dbReference type="EMBL" id="JBHRXK010000004">
    <property type="protein sequence ID" value="MFC3551614.1"/>
    <property type="molecule type" value="Genomic_DNA"/>
</dbReference>
<feature type="transmembrane region" description="Helical" evidence="10">
    <location>
        <begin position="224"/>
        <end position="240"/>
    </location>
</feature>
<feature type="transmembrane region" description="Helical" evidence="10">
    <location>
        <begin position="199"/>
        <end position="218"/>
    </location>
</feature>
<evidence type="ECO:0000256" key="9">
    <source>
        <dbReference type="ARBA" id="ARBA00023201"/>
    </source>
</evidence>
<protein>
    <submittedName>
        <fullName evidence="12">Cation:proton antiporter</fullName>
    </submittedName>
</protein>
<comment type="caution">
    <text evidence="12">The sequence shown here is derived from an EMBL/GenBank/DDBJ whole genome shotgun (WGS) entry which is preliminary data.</text>
</comment>
<dbReference type="InterPro" id="IPR006153">
    <property type="entry name" value="Cation/H_exchanger_TM"/>
</dbReference>
<keyword evidence="8 10" id="KW-0472">Membrane</keyword>
<feature type="transmembrane region" description="Helical" evidence="10">
    <location>
        <begin position="348"/>
        <end position="368"/>
    </location>
</feature>
<evidence type="ECO:0000256" key="3">
    <source>
        <dbReference type="ARBA" id="ARBA00022449"/>
    </source>
</evidence>
<keyword evidence="13" id="KW-1185">Reference proteome</keyword>
<keyword evidence="6" id="KW-0915">Sodium</keyword>
<evidence type="ECO:0000313" key="12">
    <source>
        <dbReference type="EMBL" id="MFC3551614.1"/>
    </source>
</evidence>
<keyword evidence="7" id="KW-0406">Ion transport</keyword>
<feature type="transmembrane region" description="Helical" evidence="10">
    <location>
        <begin position="28"/>
        <end position="46"/>
    </location>
</feature>
<evidence type="ECO:0000313" key="13">
    <source>
        <dbReference type="Proteomes" id="UP001595740"/>
    </source>
</evidence>
<comment type="subcellular location">
    <subcellularLocation>
        <location evidence="1">Membrane</location>
        <topology evidence="1">Multi-pass membrane protein</topology>
    </subcellularLocation>
</comment>
<feature type="transmembrane region" description="Helical" evidence="10">
    <location>
        <begin position="108"/>
        <end position="128"/>
    </location>
</feature>
<feature type="domain" description="Cation/H+ exchanger transmembrane" evidence="11">
    <location>
        <begin position="14"/>
        <end position="368"/>
    </location>
</feature>
<feature type="transmembrane region" description="Helical" evidence="10">
    <location>
        <begin position="252"/>
        <end position="270"/>
    </location>
</feature>
<accession>A0ABV7RPP3</accession>
<evidence type="ECO:0000256" key="5">
    <source>
        <dbReference type="ARBA" id="ARBA00022989"/>
    </source>
</evidence>
<feature type="transmembrane region" description="Helical" evidence="10">
    <location>
        <begin position="52"/>
        <end position="71"/>
    </location>
</feature>
<sequence>MSHDLIYLLLICALLIVPRALQRFRLPSQLTCFGFGIVLILAWPTVQHNDAVHLLATFGIASLFLYAGLEVDLRQLQQGLRPLLTYIGVRVFTLVLVAGLAWQFLGLAWQPAALLALALLTSSTGFIVDSLDRFDMSADERFWVTNQSIAGELLALAAMFVVLQAADPLQLAGSTTVLLAMVVAIPLLYLALGRWITPHAPGSEFSLLVMVGLGAAYVTDKLGVEYLLGAFIAGLIARLLRPRLPALASEHNLHAVKLFSSFFVPFYFFANGAKVPTGALTWEALLIGLGLTAVLLPARLGVVWAQRRWLCGDSAHSSLRIAVSLMPTLIFTLVLATILRERFALSDALFGGLLLYAALNTLLPSLVLRTAFDIAPMPLEEAPAAPVPPAEAGVRPPL</sequence>
<dbReference type="PANTHER" id="PTHR43562:SF3">
    <property type="entry name" value="SODIUM ION_PROTON EXCHANGER (EUROFUNG)"/>
    <property type="match status" value="1"/>
</dbReference>
<evidence type="ECO:0000256" key="8">
    <source>
        <dbReference type="ARBA" id="ARBA00023136"/>
    </source>
</evidence>
<feature type="transmembrane region" description="Helical" evidence="10">
    <location>
        <begin position="317"/>
        <end position="336"/>
    </location>
</feature>
<keyword evidence="5 10" id="KW-1133">Transmembrane helix</keyword>
<feature type="transmembrane region" description="Helical" evidence="10">
    <location>
        <begin position="83"/>
        <end position="102"/>
    </location>
</feature>
<evidence type="ECO:0000259" key="11">
    <source>
        <dbReference type="Pfam" id="PF00999"/>
    </source>
</evidence>
<keyword evidence="4 10" id="KW-0812">Transmembrane</keyword>
<evidence type="ECO:0000256" key="1">
    <source>
        <dbReference type="ARBA" id="ARBA00004141"/>
    </source>
</evidence>
<dbReference type="Gene3D" id="1.20.1530.20">
    <property type="match status" value="1"/>
</dbReference>
<evidence type="ECO:0000256" key="2">
    <source>
        <dbReference type="ARBA" id="ARBA00022448"/>
    </source>
</evidence>
<evidence type="ECO:0000256" key="4">
    <source>
        <dbReference type="ARBA" id="ARBA00022692"/>
    </source>
</evidence>
<reference evidence="13" key="1">
    <citation type="journal article" date="2019" name="Int. J. Syst. Evol. Microbiol.">
        <title>The Global Catalogue of Microorganisms (GCM) 10K type strain sequencing project: providing services to taxonomists for standard genome sequencing and annotation.</title>
        <authorList>
            <consortium name="The Broad Institute Genomics Platform"/>
            <consortium name="The Broad Institute Genome Sequencing Center for Infectious Disease"/>
            <person name="Wu L."/>
            <person name="Ma J."/>
        </authorList>
    </citation>
    <scope>NUCLEOTIDE SEQUENCE [LARGE SCALE GENOMIC DNA]</scope>
    <source>
        <strain evidence="13">KCTC 42875</strain>
    </source>
</reference>
<feature type="transmembrane region" description="Helical" evidence="10">
    <location>
        <begin position="282"/>
        <end position="305"/>
    </location>
</feature>
<dbReference type="PANTHER" id="PTHR43562">
    <property type="entry name" value="NAPA-TYPE SODIUM/HYDROGEN ANTIPORTER"/>
    <property type="match status" value="1"/>
</dbReference>
<feature type="transmembrane region" description="Helical" evidence="10">
    <location>
        <begin position="6"/>
        <end position="21"/>
    </location>
</feature>
<dbReference type="RefSeq" id="WP_386759370.1">
    <property type="nucleotide sequence ID" value="NZ_JBHRXK010000004.1"/>
</dbReference>
<name>A0ABV7RPP3_9GAMM</name>
<feature type="transmembrane region" description="Helical" evidence="10">
    <location>
        <begin position="149"/>
        <end position="166"/>
    </location>
</feature>
<organism evidence="12 13">
    <name type="scientific">Lysobacter cavernae</name>
    <dbReference type="NCBI Taxonomy" id="1685901"/>
    <lineage>
        <taxon>Bacteria</taxon>
        <taxon>Pseudomonadati</taxon>
        <taxon>Pseudomonadota</taxon>
        <taxon>Gammaproteobacteria</taxon>
        <taxon>Lysobacterales</taxon>
        <taxon>Lysobacteraceae</taxon>
        <taxon>Lysobacter</taxon>
    </lineage>
</organism>
<keyword evidence="2" id="KW-0813">Transport</keyword>
<dbReference type="InterPro" id="IPR038770">
    <property type="entry name" value="Na+/solute_symporter_sf"/>
</dbReference>
<evidence type="ECO:0000256" key="7">
    <source>
        <dbReference type="ARBA" id="ARBA00023065"/>
    </source>
</evidence>
<evidence type="ECO:0000256" key="6">
    <source>
        <dbReference type="ARBA" id="ARBA00023053"/>
    </source>
</evidence>
<dbReference type="Proteomes" id="UP001595740">
    <property type="component" value="Unassembled WGS sequence"/>
</dbReference>
<dbReference type="Pfam" id="PF00999">
    <property type="entry name" value="Na_H_Exchanger"/>
    <property type="match status" value="1"/>
</dbReference>